<dbReference type="EMBL" id="JXTC01000070">
    <property type="protein sequence ID" value="PON91985.1"/>
    <property type="molecule type" value="Genomic_DNA"/>
</dbReference>
<evidence type="ECO:0000313" key="2">
    <source>
        <dbReference type="Proteomes" id="UP000237000"/>
    </source>
</evidence>
<dbReference type="OrthoDB" id="10257471at2759"/>
<gene>
    <name evidence="1" type="ORF">TorRG33x02_123160</name>
</gene>
<dbReference type="Gene3D" id="3.80.10.10">
    <property type="entry name" value="Ribonuclease Inhibitor"/>
    <property type="match status" value="1"/>
</dbReference>
<accession>A0A2P5F2H8</accession>
<dbReference type="AlphaFoldDB" id="A0A2P5F2H8"/>
<proteinExistence type="predicted"/>
<name>A0A2P5F2H8_TREOI</name>
<sequence>MTGDTQICYFVGRWRGLASQICEIFLILMEKGKALSAIADSVTKLYLNTGSNSKPINTSIGISNPQFSRKAWEKRRPPGLVSLCLGVIGKHLEDIILDLDEISGNFPADIKMAMAAIARRRKLLNDEVIVSLADSSWEFLDISGSDVSDIGLEKAAEICKFLRAVDISQCSKITTAGVSELVRHCHSLEILRCGGCPRSDYTARRCLGVFKPKLHDMEGDSWEELDTAEINGAESLRWLVWPKIDKGTLESFSAECPRIIVNPKPSLFGFRGTKVPREAFPDIALDDPIVEDIDPKTWVLHGSIPKATPPLLSSNGELSMAEKFRLAFEERDTRLAPKRAKNARQHQRRAEREWMMMNARAKALALASQASKSLHSRS</sequence>
<dbReference type="InParanoid" id="A0A2P5F2H8"/>
<comment type="caution">
    <text evidence="1">The sequence shown here is derived from an EMBL/GenBank/DDBJ whole genome shotgun (WGS) entry which is preliminary data.</text>
</comment>
<dbReference type="Proteomes" id="UP000237000">
    <property type="component" value="Unassembled WGS sequence"/>
</dbReference>
<dbReference type="FunCoup" id="A0A2P5F2H8">
    <property type="interactions" value="1199"/>
</dbReference>
<evidence type="ECO:0000313" key="1">
    <source>
        <dbReference type="EMBL" id="PON91985.1"/>
    </source>
</evidence>
<dbReference type="STRING" id="63057.A0A2P5F2H8"/>
<reference evidence="2" key="1">
    <citation type="submission" date="2016-06" db="EMBL/GenBank/DDBJ databases">
        <title>Parallel loss of symbiosis genes in relatives of nitrogen-fixing non-legume Parasponia.</title>
        <authorList>
            <person name="Van Velzen R."/>
            <person name="Holmer R."/>
            <person name="Bu F."/>
            <person name="Rutten L."/>
            <person name="Van Zeijl A."/>
            <person name="Liu W."/>
            <person name="Santuari L."/>
            <person name="Cao Q."/>
            <person name="Sharma T."/>
            <person name="Shen D."/>
            <person name="Roswanjaya Y."/>
            <person name="Wardhani T."/>
            <person name="Kalhor M.S."/>
            <person name="Jansen J."/>
            <person name="Van den Hoogen J."/>
            <person name="Gungor B."/>
            <person name="Hartog M."/>
            <person name="Hontelez J."/>
            <person name="Verver J."/>
            <person name="Yang W.-C."/>
            <person name="Schijlen E."/>
            <person name="Repin R."/>
            <person name="Schilthuizen M."/>
            <person name="Schranz E."/>
            <person name="Heidstra R."/>
            <person name="Miyata K."/>
            <person name="Fedorova E."/>
            <person name="Kohlen W."/>
            <person name="Bisseling T."/>
            <person name="Smit S."/>
            <person name="Geurts R."/>
        </authorList>
    </citation>
    <scope>NUCLEOTIDE SEQUENCE [LARGE SCALE GENOMIC DNA]</scope>
    <source>
        <strain evidence="2">cv. RG33-2</strain>
    </source>
</reference>
<dbReference type="SUPFAM" id="SSF52047">
    <property type="entry name" value="RNI-like"/>
    <property type="match status" value="1"/>
</dbReference>
<organism evidence="1 2">
    <name type="scientific">Trema orientale</name>
    <name type="common">Charcoal tree</name>
    <name type="synonym">Celtis orientalis</name>
    <dbReference type="NCBI Taxonomy" id="63057"/>
    <lineage>
        <taxon>Eukaryota</taxon>
        <taxon>Viridiplantae</taxon>
        <taxon>Streptophyta</taxon>
        <taxon>Embryophyta</taxon>
        <taxon>Tracheophyta</taxon>
        <taxon>Spermatophyta</taxon>
        <taxon>Magnoliopsida</taxon>
        <taxon>eudicotyledons</taxon>
        <taxon>Gunneridae</taxon>
        <taxon>Pentapetalae</taxon>
        <taxon>rosids</taxon>
        <taxon>fabids</taxon>
        <taxon>Rosales</taxon>
        <taxon>Cannabaceae</taxon>
        <taxon>Trema</taxon>
    </lineage>
</organism>
<dbReference type="InterPro" id="IPR032675">
    <property type="entry name" value="LRR_dom_sf"/>
</dbReference>
<dbReference type="FunFam" id="3.80.10.10:FF:000552">
    <property type="entry name" value="RNI-like superfamily protein"/>
    <property type="match status" value="1"/>
</dbReference>
<protein>
    <submittedName>
        <fullName evidence="1">LRR domain containing protein</fullName>
    </submittedName>
</protein>
<keyword evidence="2" id="KW-1185">Reference proteome</keyword>